<name>A0A6S7BNF5_9BURK</name>
<dbReference type="PIRSF" id="PIRSF011484">
    <property type="entry name" value="YaeQ"/>
    <property type="match status" value="1"/>
</dbReference>
<dbReference type="PANTHER" id="PTHR38784">
    <property type="entry name" value="SUCROSE PHOSPHORYLASE"/>
    <property type="match status" value="1"/>
</dbReference>
<dbReference type="InterPro" id="IPR038590">
    <property type="entry name" value="YaeQ_sf"/>
</dbReference>
<proteinExistence type="predicted"/>
<evidence type="ECO:0000313" key="2">
    <source>
        <dbReference type="Proteomes" id="UP000494214"/>
    </source>
</evidence>
<dbReference type="SMART" id="SM01322">
    <property type="entry name" value="YaeQ"/>
    <property type="match status" value="1"/>
</dbReference>
<dbReference type="CDD" id="cd22368">
    <property type="entry name" value="YaeQ-like"/>
    <property type="match status" value="1"/>
</dbReference>
<gene>
    <name evidence="1" type="primary">yaeQ</name>
    <name evidence="1" type="ORF">LMG26690_05353</name>
</gene>
<dbReference type="InterPro" id="IPR009822">
    <property type="entry name" value="YaeQ"/>
</dbReference>
<organism evidence="1 2">
    <name type="scientific">Achromobacter animicus</name>
    <dbReference type="NCBI Taxonomy" id="1389935"/>
    <lineage>
        <taxon>Bacteria</taxon>
        <taxon>Pseudomonadati</taxon>
        <taxon>Pseudomonadota</taxon>
        <taxon>Betaproteobacteria</taxon>
        <taxon>Burkholderiales</taxon>
        <taxon>Alcaligenaceae</taxon>
        <taxon>Achromobacter</taxon>
    </lineage>
</organism>
<dbReference type="InterPro" id="IPR011335">
    <property type="entry name" value="Restrct_endonuc-II-like"/>
</dbReference>
<dbReference type="SUPFAM" id="SSF52980">
    <property type="entry name" value="Restriction endonuclease-like"/>
    <property type="match status" value="1"/>
</dbReference>
<dbReference type="PANTHER" id="PTHR38784:SF1">
    <property type="entry name" value="SUCROSE PHOSPHORYLASE"/>
    <property type="match status" value="1"/>
</dbReference>
<evidence type="ECO:0008006" key="3">
    <source>
        <dbReference type="Google" id="ProtNLM"/>
    </source>
</evidence>
<dbReference type="AlphaFoldDB" id="A0A6S7BNF5"/>
<reference evidence="1 2" key="1">
    <citation type="submission" date="2020-04" db="EMBL/GenBank/DDBJ databases">
        <authorList>
            <person name="De Canck E."/>
        </authorList>
    </citation>
    <scope>NUCLEOTIDE SEQUENCE [LARGE SCALE GENOMIC DNA]</scope>
    <source>
        <strain evidence="1 2">LMG 26690</strain>
    </source>
</reference>
<keyword evidence="2" id="KW-1185">Reference proteome</keyword>
<dbReference type="EMBL" id="CADIJM010000024">
    <property type="protein sequence ID" value="CAB3736974.1"/>
    <property type="molecule type" value="Genomic_DNA"/>
</dbReference>
<evidence type="ECO:0000313" key="1">
    <source>
        <dbReference type="EMBL" id="CAB3736974.1"/>
    </source>
</evidence>
<accession>A0A6S7BNF5</accession>
<protein>
    <recommendedName>
        <fullName evidence="3">YaeQ family protein</fullName>
    </recommendedName>
</protein>
<sequence length="192" mass="21860">MAAFLQFAFERTYAMALRATIYKADLNVADTDRHYYGSHGLTVARHPSETDERMMVRLLAFAMHAQEELAFTKGLSETDEPDLWVKDLTGEIKLWIEVGQPEERRILRACGRADEVIVYCYGGSASKIWWDGVRNKLERTRNLKVVNLPSEQSKALGKLAERTMQLNANISDGVVYFSAEKGEVTIEPEAWR</sequence>
<dbReference type="Pfam" id="PF07152">
    <property type="entry name" value="YaeQ"/>
    <property type="match status" value="1"/>
</dbReference>
<dbReference type="Gene3D" id="3.10.640.10">
    <property type="entry name" value="Restriction endonuclease-like alpha-beta roll domain"/>
    <property type="match status" value="1"/>
</dbReference>
<dbReference type="Proteomes" id="UP000494214">
    <property type="component" value="Unassembled WGS sequence"/>
</dbReference>